<sequence length="47" mass="5309">AGKSVGVRLLGKDYFIVGKIAKKYKMTRACVIRIIVHDFLKKSEEAQ</sequence>
<dbReference type="EMBL" id="BARV01013017">
    <property type="protein sequence ID" value="GAI10642.1"/>
    <property type="molecule type" value="Genomic_DNA"/>
</dbReference>
<protein>
    <recommendedName>
        <fullName evidence="2">Ribbon-helix-helix protein CopG domain-containing protein</fullName>
    </recommendedName>
</protein>
<comment type="caution">
    <text evidence="1">The sequence shown here is derived from an EMBL/GenBank/DDBJ whole genome shotgun (WGS) entry which is preliminary data.</text>
</comment>
<evidence type="ECO:0000313" key="1">
    <source>
        <dbReference type="EMBL" id="GAI10642.1"/>
    </source>
</evidence>
<gene>
    <name evidence="1" type="ORF">S06H3_23786</name>
</gene>
<dbReference type="AlphaFoldDB" id="X1KU79"/>
<accession>X1KU79</accession>
<feature type="non-terminal residue" evidence="1">
    <location>
        <position position="1"/>
    </location>
</feature>
<evidence type="ECO:0008006" key="2">
    <source>
        <dbReference type="Google" id="ProtNLM"/>
    </source>
</evidence>
<proteinExistence type="predicted"/>
<name>X1KU79_9ZZZZ</name>
<organism evidence="1">
    <name type="scientific">marine sediment metagenome</name>
    <dbReference type="NCBI Taxonomy" id="412755"/>
    <lineage>
        <taxon>unclassified sequences</taxon>
        <taxon>metagenomes</taxon>
        <taxon>ecological metagenomes</taxon>
    </lineage>
</organism>
<reference evidence="1" key="1">
    <citation type="journal article" date="2014" name="Front. Microbiol.">
        <title>High frequency of phylogenetically diverse reductive dehalogenase-homologous genes in deep subseafloor sedimentary metagenomes.</title>
        <authorList>
            <person name="Kawai M."/>
            <person name="Futagami T."/>
            <person name="Toyoda A."/>
            <person name="Takaki Y."/>
            <person name="Nishi S."/>
            <person name="Hori S."/>
            <person name="Arai W."/>
            <person name="Tsubouchi T."/>
            <person name="Morono Y."/>
            <person name="Uchiyama I."/>
            <person name="Ito T."/>
            <person name="Fujiyama A."/>
            <person name="Inagaki F."/>
            <person name="Takami H."/>
        </authorList>
    </citation>
    <scope>NUCLEOTIDE SEQUENCE</scope>
    <source>
        <strain evidence="1">Expedition CK06-06</strain>
    </source>
</reference>